<dbReference type="GeneID" id="127749811"/>
<name>A0A9C6U107_FRAOC</name>
<evidence type="ECO:0000313" key="2">
    <source>
        <dbReference type="Proteomes" id="UP000504606"/>
    </source>
</evidence>
<dbReference type="OrthoDB" id="6092753at2759"/>
<proteinExistence type="predicted"/>
<reference evidence="3" key="1">
    <citation type="submission" date="2025-08" db="UniProtKB">
        <authorList>
            <consortium name="RefSeq"/>
        </authorList>
    </citation>
    <scope>IDENTIFICATION</scope>
    <source>
        <tissue evidence="3">Whole organism</tissue>
    </source>
</reference>
<gene>
    <name evidence="3" type="primary">LOC127749811</name>
</gene>
<protein>
    <submittedName>
        <fullName evidence="3">Uncharacterized protein LOC127749811</fullName>
    </submittedName>
</protein>
<dbReference type="Pfam" id="PF13837">
    <property type="entry name" value="Myb_DNA-bind_4"/>
    <property type="match status" value="1"/>
</dbReference>
<evidence type="ECO:0000259" key="1">
    <source>
        <dbReference type="Pfam" id="PF13837"/>
    </source>
</evidence>
<accession>A0A9C6U107</accession>
<dbReference type="Gene3D" id="1.10.10.60">
    <property type="entry name" value="Homeodomain-like"/>
    <property type="match status" value="1"/>
</dbReference>
<dbReference type="InterPro" id="IPR044822">
    <property type="entry name" value="Myb_DNA-bind_4"/>
</dbReference>
<dbReference type="Proteomes" id="UP000504606">
    <property type="component" value="Unplaced"/>
</dbReference>
<dbReference type="AlphaFoldDB" id="A0A9C6U107"/>
<sequence length="116" mass="13394">MPKLSSKGAFFDDAATICLINLRIEMDQKFDSSQFRNNALWDEISECMNKKNFMFNGDECKAKMLNLMDLYKEAKENSTGNVVKELDYFDLMESFMGNWGNVQPECQFSFGIMPPD</sequence>
<organism evidence="2 3">
    <name type="scientific">Frankliniella occidentalis</name>
    <name type="common">Western flower thrips</name>
    <name type="synonym">Euthrips occidentalis</name>
    <dbReference type="NCBI Taxonomy" id="133901"/>
    <lineage>
        <taxon>Eukaryota</taxon>
        <taxon>Metazoa</taxon>
        <taxon>Ecdysozoa</taxon>
        <taxon>Arthropoda</taxon>
        <taxon>Hexapoda</taxon>
        <taxon>Insecta</taxon>
        <taxon>Pterygota</taxon>
        <taxon>Neoptera</taxon>
        <taxon>Paraneoptera</taxon>
        <taxon>Thysanoptera</taxon>
        <taxon>Terebrantia</taxon>
        <taxon>Thripoidea</taxon>
        <taxon>Thripidae</taxon>
        <taxon>Frankliniella</taxon>
    </lineage>
</organism>
<dbReference type="RefSeq" id="XP_052125535.1">
    <property type="nucleotide sequence ID" value="XM_052269575.1"/>
</dbReference>
<evidence type="ECO:0000313" key="3">
    <source>
        <dbReference type="RefSeq" id="XP_052125535.1"/>
    </source>
</evidence>
<keyword evidence="2" id="KW-1185">Reference proteome</keyword>
<dbReference type="KEGG" id="foc:127749811"/>
<feature type="domain" description="Myb/SANT-like DNA-binding" evidence="1">
    <location>
        <begin position="11"/>
        <end position="94"/>
    </location>
</feature>